<name>A0A0L6VZX8_9FIRM</name>
<dbReference type="GO" id="GO:0051539">
    <property type="term" value="F:4 iron, 4 sulfur cluster binding"/>
    <property type="evidence" value="ECO:0007669"/>
    <property type="project" value="UniProtKB-KW"/>
</dbReference>
<dbReference type="PANTHER" id="PTHR43545:SF6">
    <property type="entry name" value="FORMATE DEHYDROGENASE, NITRATE-INDUCIBLE, IRON-SULFUR SUBUNIT"/>
    <property type="match status" value="1"/>
</dbReference>
<evidence type="ECO:0000256" key="2">
    <source>
        <dbReference type="ARBA" id="ARBA00022485"/>
    </source>
</evidence>
<comment type="cofactor">
    <cofactor evidence="7">
        <name>[4Fe-4S] cluster</name>
        <dbReference type="ChEBI" id="CHEBI:49883"/>
    </cofactor>
    <text evidence="7">Binds 4 [4Fe-4S] clusters per subunit.</text>
</comment>
<dbReference type="PROSITE" id="PS00198">
    <property type="entry name" value="4FE4S_FER_1"/>
    <property type="match status" value="1"/>
</dbReference>
<dbReference type="Gene3D" id="3.30.70.20">
    <property type="match status" value="2"/>
</dbReference>
<dbReference type="Proteomes" id="UP000037175">
    <property type="component" value="Unassembled WGS sequence"/>
</dbReference>
<protein>
    <submittedName>
        <fullName evidence="9">4Fe-4S ferredoxin</fullName>
    </submittedName>
</protein>
<feature type="binding site" evidence="7">
    <location>
        <position position="106"/>
    </location>
    <ligand>
        <name>[4Fe-4S] cluster</name>
        <dbReference type="ChEBI" id="CHEBI:49883"/>
        <label>4</label>
    </ligand>
</feature>
<dbReference type="PATRIC" id="fig|281456.6.peg.2810"/>
<dbReference type="InterPro" id="IPR051555">
    <property type="entry name" value="FDH_Electron_Transfer_Unit"/>
</dbReference>
<feature type="binding site" evidence="7">
    <location>
        <position position="77"/>
    </location>
    <ligand>
        <name>[4Fe-4S] cluster</name>
        <dbReference type="ChEBI" id="CHEBI:49883"/>
        <label>3</label>
    </ligand>
</feature>
<dbReference type="EMBL" id="LGTE01000023">
    <property type="protein sequence ID" value="KNZ68703.1"/>
    <property type="molecule type" value="Genomic_DNA"/>
</dbReference>
<feature type="domain" description="4Fe-4S ferredoxin-type" evidence="8">
    <location>
        <begin position="97"/>
        <end position="126"/>
    </location>
</feature>
<keyword evidence="5 7" id="KW-0408">Iron</keyword>
<keyword evidence="2 7" id="KW-0004">4Fe-4S</keyword>
<feature type="binding site" evidence="7">
    <location>
        <position position="112"/>
    </location>
    <ligand>
        <name>[4Fe-4S] cluster</name>
        <dbReference type="ChEBI" id="CHEBI:49883"/>
        <label>4</label>
    </ligand>
</feature>
<sequence>MANLSKFIDTSRCTACRGCQTACKNWNQLPAEILEFKGYLQTHEDTSPQTFTYVVMKERLKQEKMDWLFLKRQCMHCTEAACEKVCPENAIFHTAEGAVVVDREKCIGCGYCAQYCPFGIPKINEKEKKMYKCHLCSDRISNNLQPACATTCPLGAIRFGERNKLVAEAKKRLAEVKKQYPNANLYGLDDQFLQGTGVFYLLLEEPEFYGLPAKPAIPVVASIWQDVIQPIGKMLPVGVLGAIFASAVSNRIMKNNHGDHHESEGGEEHGQQ</sequence>
<keyword evidence="4" id="KW-0677">Repeat</keyword>
<feature type="binding site" evidence="7">
    <location>
        <position position="133"/>
    </location>
    <ligand>
        <name>[4Fe-4S] cluster</name>
        <dbReference type="ChEBI" id="CHEBI:49883"/>
        <label>2</label>
    </ligand>
</feature>
<feature type="binding site" evidence="7">
    <location>
        <position position="13"/>
    </location>
    <ligand>
        <name>[4Fe-4S] cluster</name>
        <dbReference type="ChEBI" id="CHEBI:49883"/>
        <label>1</label>
    </ligand>
</feature>
<dbReference type="GO" id="GO:0015944">
    <property type="term" value="P:formate oxidation"/>
    <property type="evidence" value="ECO:0007669"/>
    <property type="project" value="InterPro"/>
</dbReference>
<evidence type="ECO:0000313" key="10">
    <source>
        <dbReference type="Proteomes" id="UP000037175"/>
    </source>
</evidence>
<dbReference type="InterPro" id="IPR017896">
    <property type="entry name" value="4Fe4S_Fe-S-bd"/>
</dbReference>
<evidence type="ECO:0000256" key="5">
    <source>
        <dbReference type="ARBA" id="ARBA00023004"/>
    </source>
</evidence>
<feature type="binding site" evidence="7">
    <location>
        <position position="86"/>
    </location>
    <ligand>
        <name>[4Fe-4S] cluster</name>
        <dbReference type="ChEBI" id="CHEBI:49883"/>
        <label>4</label>
    </ligand>
</feature>
<dbReference type="CDD" id="cd10562">
    <property type="entry name" value="FDH_b_like"/>
    <property type="match status" value="1"/>
</dbReference>
<dbReference type="Pfam" id="PF13247">
    <property type="entry name" value="Fer4_11"/>
    <property type="match status" value="1"/>
</dbReference>
<evidence type="ECO:0000256" key="3">
    <source>
        <dbReference type="ARBA" id="ARBA00022723"/>
    </source>
</evidence>
<dbReference type="InterPro" id="IPR014603">
    <property type="entry name" value="Formate_DH_Fe-S_su"/>
</dbReference>
<evidence type="ECO:0000259" key="8">
    <source>
        <dbReference type="PROSITE" id="PS51379"/>
    </source>
</evidence>
<keyword evidence="10" id="KW-1185">Reference proteome</keyword>
<reference evidence="10" key="1">
    <citation type="submission" date="2015-07" db="EMBL/GenBank/DDBJ databases">
        <title>Complete Genome of Thermincola ferriacetica strain Z-0001T.</title>
        <authorList>
            <person name="Lusk B."/>
            <person name="Badalamenti J.P."/>
            <person name="Parameswaran P."/>
            <person name="Bond D.R."/>
            <person name="Torres C.I."/>
        </authorList>
    </citation>
    <scope>NUCLEOTIDE SEQUENCE [LARGE SCALE GENOMIC DNA]</scope>
    <source>
        <strain evidence="10">Z-0001</strain>
    </source>
</reference>
<accession>A0A0L6VZX8</accession>
<evidence type="ECO:0000256" key="4">
    <source>
        <dbReference type="ARBA" id="ARBA00022737"/>
    </source>
</evidence>
<keyword evidence="6 7" id="KW-0411">Iron-sulfur</keyword>
<dbReference type="RefSeq" id="WP_052218707.1">
    <property type="nucleotide sequence ID" value="NZ_LGTE01000023.1"/>
</dbReference>
<evidence type="ECO:0000256" key="1">
    <source>
        <dbReference type="ARBA" id="ARBA00004196"/>
    </source>
</evidence>
<dbReference type="PROSITE" id="PS51379">
    <property type="entry name" value="4FE4S_FER_2"/>
    <property type="match status" value="3"/>
</dbReference>
<dbReference type="GO" id="GO:0030313">
    <property type="term" value="C:cell envelope"/>
    <property type="evidence" value="ECO:0007669"/>
    <property type="project" value="UniProtKB-SubCell"/>
</dbReference>
<feature type="binding site" evidence="7">
    <location>
        <position position="152"/>
    </location>
    <ligand>
        <name>[4Fe-4S] cluster</name>
        <dbReference type="ChEBI" id="CHEBI:49883"/>
        <label>1</label>
    </ligand>
</feature>
<dbReference type="PIRSF" id="PIRSF036298">
    <property type="entry name" value="FDH_4Fe4S"/>
    <property type="match status" value="1"/>
</dbReference>
<feature type="domain" description="4Fe-4S ferredoxin-type" evidence="8">
    <location>
        <begin position="65"/>
        <end position="96"/>
    </location>
</feature>
<comment type="subcellular location">
    <subcellularLocation>
        <location evidence="1">Cell envelope</location>
    </subcellularLocation>
</comment>
<feature type="binding site" evidence="7">
    <location>
        <position position="136"/>
    </location>
    <ligand>
        <name>[4Fe-4S] cluster</name>
        <dbReference type="ChEBI" id="CHEBI:49883"/>
        <label>2</label>
    </ligand>
</feature>
<dbReference type="GO" id="GO:0046872">
    <property type="term" value="F:metal ion binding"/>
    <property type="evidence" value="ECO:0007669"/>
    <property type="project" value="UniProtKB-KW"/>
</dbReference>
<evidence type="ECO:0000256" key="6">
    <source>
        <dbReference type="ARBA" id="ARBA00023014"/>
    </source>
</evidence>
<feature type="binding site" evidence="7">
    <location>
        <position position="82"/>
    </location>
    <ligand>
        <name>[4Fe-4S] cluster</name>
        <dbReference type="ChEBI" id="CHEBI:49883"/>
        <label>3</label>
    </ligand>
</feature>
<dbReference type="SUPFAM" id="SSF54862">
    <property type="entry name" value="4Fe-4S ferredoxins"/>
    <property type="match status" value="1"/>
</dbReference>
<feature type="binding site" evidence="7">
    <location>
        <position position="148"/>
    </location>
    <ligand>
        <name>[4Fe-4S] cluster</name>
        <dbReference type="ChEBI" id="CHEBI:49883"/>
        <label>2</label>
    </ligand>
</feature>
<feature type="binding site" evidence="7">
    <location>
        <position position="74"/>
    </location>
    <ligand>
        <name>[4Fe-4S] cluster</name>
        <dbReference type="ChEBI" id="CHEBI:49883"/>
        <label>3</label>
    </ligand>
</feature>
<feature type="binding site" evidence="7">
    <location>
        <position position="116"/>
    </location>
    <ligand>
        <name>[4Fe-4S] cluster</name>
        <dbReference type="ChEBI" id="CHEBI:49883"/>
        <label>3</label>
    </ligand>
</feature>
<dbReference type="AlphaFoldDB" id="A0A0L6VZX8"/>
<feature type="binding site" evidence="7">
    <location>
        <position position="109"/>
    </location>
    <ligand>
        <name>[4Fe-4S] cluster</name>
        <dbReference type="ChEBI" id="CHEBI:49883"/>
        <label>4</label>
    </ligand>
</feature>
<gene>
    <name evidence="9" type="ORF">Tfer_2697</name>
</gene>
<feature type="domain" description="4Fe-4S ferredoxin-type" evidence="8">
    <location>
        <begin position="4"/>
        <end position="32"/>
    </location>
</feature>
<evidence type="ECO:0000313" key="9">
    <source>
        <dbReference type="EMBL" id="KNZ68703.1"/>
    </source>
</evidence>
<dbReference type="InterPro" id="IPR017900">
    <property type="entry name" value="4Fe4S_Fe_S_CS"/>
</dbReference>
<dbReference type="PANTHER" id="PTHR43545">
    <property type="entry name" value="FORMATE DEHYDROGENASE, NITRATE-INDUCIBLE, IRON-SULFUR SUBUNIT"/>
    <property type="match status" value="1"/>
</dbReference>
<feature type="binding site" evidence="7">
    <location>
        <position position="23"/>
    </location>
    <ligand>
        <name>[4Fe-4S] cluster</name>
        <dbReference type="ChEBI" id="CHEBI:49883"/>
        <label>2</label>
    </ligand>
</feature>
<comment type="caution">
    <text evidence="9">The sequence shown here is derived from an EMBL/GenBank/DDBJ whole genome shotgun (WGS) entry which is preliminary data.</text>
</comment>
<feature type="binding site" evidence="7">
    <location>
        <position position="19"/>
    </location>
    <ligand>
        <name>[4Fe-4S] cluster</name>
        <dbReference type="ChEBI" id="CHEBI:49883"/>
        <label>1</label>
    </ligand>
</feature>
<feature type="binding site" evidence="7">
    <location>
        <position position="16"/>
    </location>
    <ligand>
        <name>[4Fe-4S] cluster</name>
        <dbReference type="ChEBI" id="CHEBI:49883"/>
        <label>1</label>
    </ligand>
</feature>
<evidence type="ECO:0000256" key="7">
    <source>
        <dbReference type="PIRSR" id="PIRSR036298-50"/>
    </source>
</evidence>
<dbReference type="GO" id="GO:0045333">
    <property type="term" value="P:cellular respiration"/>
    <property type="evidence" value="ECO:0007669"/>
    <property type="project" value="InterPro"/>
</dbReference>
<organism evidence="9 10">
    <name type="scientific">Thermincola ferriacetica</name>
    <dbReference type="NCBI Taxonomy" id="281456"/>
    <lineage>
        <taxon>Bacteria</taxon>
        <taxon>Bacillati</taxon>
        <taxon>Bacillota</taxon>
        <taxon>Clostridia</taxon>
        <taxon>Eubacteriales</taxon>
        <taxon>Thermincolaceae</taxon>
        <taxon>Thermincola</taxon>
    </lineage>
</organism>
<proteinExistence type="predicted"/>
<keyword evidence="3 7" id="KW-0479">Metal-binding</keyword>